<protein>
    <submittedName>
        <fullName evidence="6">Alpha/beta hydrolase</fullName>
    </submittedName>
</protein>
<dbReference type="GO" id="GO:0008236">
    <property type="term" value="F:serine-type peptidase activity"/>
    <property type="evidence" value="ECO:0007669"/>
    <property type="project" value="InterPro"/>
</dbReference>
<dbReference type="InterPro" id="IPR049492">
    <property type="entry name" value="BD-FAE-like_dom"/>
</dbReference>
<evidence type="ECO:0000259" key="5">
    <source>
        <dbReference type="Pfam" id="PF20434"/>
    </source>
</evidence>
<sequence>MKSLLLSLTALLVLPLTAEDFTPDRSVVYKEVDGLKLKLEVFEPEDLQPDDERPAIVFFFGGGWSGGSPKQFYPHARELAGHGLVAFSANYRVKSRHQTTPFEAVEDAKSALRWLRQNADTLGIDPDRIVASGGSAGGHLAACTGVISGYTVPGEDQAGSSRANALILFNPVLDTSRETGFAPDRFGAGREKVLSPIHHLTPNEEPPTLIFHGTADRTVPFEQAERFTAAMQKKGNDCTLIASEGAGHGFFNHGFYRPGNADAPFYRDTMDASLRFLRKLGYLAE</sequence>
<name>A0A934RPN5_9BACT</name>
<dbReference type="InterPro" id="IPR001375">
    <property type="entry name" value="Peptidase_S9_cat"/>
</dbReference>
<evidence type="ECO:0000256" key="2">
    <source>
        <dbReference type="ARBA" id="ARBA00022801"/>
    </source>
</evidence>
<dbReference type="PANTHER" id="PTHR48081">
    <property type="entry name" value="AB HYDROLASE SUPERFAMILY PROTEIN C4A8.06C"/>
    <property type="match status" value="1"/>
</dbReference>
<dbReference type="Pfam" id="PF00326">
    <property type="entry name" value="Peptidase_S9"/>
    <property type="match status" value="1"/>
</dbReference>
<evidence type="ECO:0000313" key="7">
    <source>
        <dbReference type="Proteomes" id="UP000604083"/>
    </source>
</evidence>
<feature type="signal peptide" evidence="3">
    <location>
        <begin position="1"/>
        <end position="18"/>
    </location>
</feature>
<dbReference type="Gene3D" id="3.40.50.1820">
    <property type="entry name" value="alpha/beta hydrolase"/>
    <property type="match status" value="1"/>
</dbReference>
<proteinExistence type="inferred from homology"/>
<dbReference type="SUPFAM" id="SSF53474">
    <property type="entry name" value="alpha/beta-Hydrolases"/>
    <property type="match status" value="1"/>
</dbReference>
<feature type="domain" description="BD-FAE-like" evidence="5">
    <location>
        <begin position="50"/>
        <end position="149"/>
    </location>
</feature>
<dbReference type="AlphaFoldDB" id="A0A934RPN5"/>
<gene>
    <name evidence="6" type="ORF">JIN78_05685</name>
</gene>
<accession>A0A934RPN5</accession>
<dbReference type="Proteomes" id="UP000604083">
    <property type="component" value="Unassembled WGS sequence"/>
</dbReference>
<dbReference type="RefSeq" id="WP_200390982.1">
    <property type="nucleotide sequence ID" value="NZ_JAENIO010000010.1"/>
</dbReference>
<dbReference type="GO" id="GO:0006508">
    <property type="term" value="P:proteolysis"/>
    <property type="evidence" value="ECO:0007669"/>
    <property type="project" value="InterPro"/>
</dbReference>
<dbReference type="InterPro" id="IPR050300">
    <property type="entry name" value="GDXG_lipolytic_enzyme"/>
</dbReference>
<keyword evidence="2 6" id="KW-0378">Hydrolase</keyword>
<dbReference type="GO" id="GO:0004806">
    <property type="term" value="F:triacylglycerol lipase activity"/>
    <property type="evidence" value="ECO:0007669"/>
    <property type="project" value="TreeGrafter"/>
</dbReference>
<evidence type="ECO:0000259" key="4">
    <source>
        <dbReference type="Pfam" id="PF00326"/>
    </source>
</evidence>
<comment type="similarity">
    <text evidence="1">Belongs to the 'GDXG' lipolytic enzyme family.</text>
</comment>
<dbReference type="PANTHER" id="PTHR48081:SF30">
    <property type="entry name" value="ACETYL-HYDROLASE LIPR-RELATED"/>
    <property type="match status" value="1"/>
</dbReference>
<evidence type="ECO:0000256" key="3">
    <source>
        <dbReference type="SAM" id="SignalP"/>
    </source>
</evidence>
<comment type="caution">
    <text evidence="6">The sequence shown here is derived from an EMBL/GenBank/DDBJ whole genome shotgun (WGS) entry which is preliminary data.</text>
</comment>
<keyword evidence="7" id="KW-1185">Reference proteome</keyword>
<feature type="chain" id="PRO_5037918343" evidence="3">
    <location>
        <begin position="19"/>
        <end position="285"/>
    </location>
</feature>
<keyword evidence="3" id="KW-0732">Signal</keyword>
<evidence type="ECO:0000313" key="6">
    <source>
        <dbReference type="EMBL" id="MBK1833547.1"/>
    </source>
</evidence>
<dbReference type="EMBL" id="JAENIO010000010">
    <property type="protein sequence ID" value="MBK1833547.1"/>
    <property type="molecule type" value="Genomic_DNA"/>
</dbReference>
<feature type="domain" description="Peptidase S9 prolyl oligopeptidase catalytic" evidence="4">
    <location>
        <begin position="194"/>
        <end position="253"/>
    </location>
</feature>
<evidence type="ECO:0000256" key="1">
    <source>
        <dbReference type="ARBA" id="ARBA00010515"/>
    </source>
</evidence>
<reference evidence="6" key="1">
    <citation type="submission" date="2021-01" db="EMBL/GenBank/DDBJ databases">
        <title>Modified the classification status of verrucomicrobia.</title>
        <authorList>
            <person name="Feng X."/>
        </authorList>
    </citation>
    <scope>NUCLEOTIDE SEQUENCE</scope>
    <source>
        <strain evidence="6">KCTC 12986</strain>
    </source>
</reference>
<dbReference type="Pfam" id="PF20434">
    <property type="entry name" value="BD-FAE"/>
    <property type="match status" value="1"/>
</dbReference>
<organism evidence="6 7">
    <name type="scientific">Roseibacillus ishigakijimensis</name>
    <dbReference type="NCBI Taxonomy" id="454146"/>
    <lineage>
        <taxon>Bacteria</taxon>
        <taxon>Pseudomonadati</taxon>
        <taxon>Verrucomicrobiota</taxon>
        <taxon>Verrucomicrobiia</taxon>
        <taxon>Verrucomicrobiales</taxon>
        <taxon>Verrucomicrobiaceae</taxon>
        <taxon>Roseibacillus</taxon>
    </lineage>
</organism>
<dbReference type="InterPro" id="IPR029058">
    <property type="entry name" value="AB_hydrolase_fold"/>
</dbReference>